<evidence type="ECO:0000256" key="2">
    <source>
        <dbReference type="SAM" id="Phobius"/>
    </source>
</evidence>
<evidence type="ECO:0008006" key="5">
    <source>
        <dbReference type="Google" id="ProtNLM"/>
    </source>
</evidence>
<evidence type="ECO:0000256" key="1">
    <source>
        <dbReference type="SAM" id="MobiDB-lite"/>
    </source>
</evidence>
<dbReference type="Proteomes" id="UP000185783">
    <property type="component" value="Unassembled WGS sequence"/>
</dbReference>
<feature type="compositionally biased region" description="Polar residues" evidence="1">
    <location>
        <begin position="133"/>
        <end position="147"/>
    </location>
</feature>
<name>A0A1U7JIB6_9HYPH</name>
<keyword evidence="2" id="KW-1133">Transmembrane helix</keyword>
<dbReference type="RefSeq" id="WP_028480558.1">
    <property type="nucleotide sequence ID" value="NZ_LVVZ01000014.1"/>
</dbReference>
<comment type="caution">
    <text evidence="3">The sequence shown here is derived from an EMBL/GenBank/DDBJ whole genome shotgun (WGS) entry which is preliminary data.</text>
</comment>
<keyword evidence="2" id="KW-0812">Transmembrane</keyword>
<accession>A0A1U7JIB6</accession>
<evidence type="ECO:0000313" key="4">
    <source>
        <dbReference type="Proteomes" id="UP000185783"/>
    </source>
</evidence>
<dbReference type="STRING" id="197461.A3843_08580"/>
<feature type="transmembrane region" description="Helical" evidence="2">
    <location>
        <begin position="76"/>
        <end position="93"/>
    </location>
</feature>
<dbReference type="AlphaFoldDB" id="A0A1U7JIB6"/>
<feature type="region of interest" description="Disordered" evidence="1">
    <location>
        <begin position="128"/>
        <end position="156"/>
    </location>
</feature>
<keyword evidence="4" id="KW-1185">Reference proteome</keyword>
<dbReference type="Pfam" id="PF10947">
    <property type="entry name" value="DUF2628"/>
    <property type="match status" value="1"/>
</dbReference>
<organism evidence="3 4">
    <name type="scientific">Pseudovibrio exalbescens</name>
    <dbReference type="NCBI Taxonomy" id="197461"/>
    <lineage>
        <taxon>Bacteria</taxon>
        <taxon>Pseudomonadati</taxon>
        <taxon>Pseudomonadota</taxon>
        <taxon>Alphaproteobacteria</taxon>
        <taxon>Hyphomicrobiales</taxon>
        <taxon>Stappiaceae</taxon>
        <taxon>Pseudovibrio</taxon>
    </lineage>
</organism>
<gene>
    <name evidence="3" type="ORF">A3843_08580</name>
</gene>
<proteinExistence type="predicted"/>
<evidence type="ECO:0000313" key="3">
    <source>
        <dbReference type="EMBL" id="OKL44434.1"/>
    </source>
</evidence>
<dbReference type="EMBL" id="LVVZ01000014">
    <property type="protein sequence ID" value="OKL44434.1"/>
    <property type="molecule type" value="Genomic_DNA"/>
</dbReference>
<reference evidence="3 4" key="1">
    <citation type="submission" date="2016-03" db="EMBL/GenBank/DDBJ databases">
        <title>Genome sequence of Nesiotobacter sp. nov., a moderately halophilic alphaproteobacterium isolated from the Yellow Sea, China.</title>
        <authorList>
            <person name="Zhang G."/>
            <person name="Zhang R."/>
        </authorList>
    </citation>
    <scope>NUCLEOTIDE SEQUENCE [LARGE SCALE GENOMIC DNA]</scope>
    <source>
        <strain evidence="3 4">WB1-6</strain>
    </source>
</reference>
<protein>
    <recommendedName>
        <fullName evidence="5">DUF2628 domain-containing protein</fullName>
    </recommendedName>
</protein>
<dbReference type="InterPro" id="IPR024399">
    <property type="entry name" value="DUF2628"/>
</dbReference>
<sequence length="165" mass="18646">MATFIVMAPPEVTADTLTEASARRITFVRDGLSWGALLIPLIWMLYRRMWWVFLAYLVVVTVLQLTVGQLPGSMSVPLYLAFAILFALEGNSLRQWSLERKGWQMLGIISADNRAEAEIRFFDKWLSPRERPTSQGDEPATATNRRSPITPRFGEQSIVGLTLNS</sequence>
<feature type="transmembrane region" description="Helical" evidence="2">
    <location>
        <begin position="53"/>
        <end position="70"/>
    </location>
</feature>
<keyword evidence="2" id="KW-0472">Membrane</keyword>